<gene>
    <name evidence="7" type="ORF">DICPUDRAFT_20287</name>
</gene>
<dbReference type="NCBIfam" id="NF041144">
    <property type="entry name" value="expansin_EXLX1"/>
    <property type="match status" value="1"/>
</dbReference>
<dbReference type="SUPFAM" id="SSF50685">
    <property type="entry name" value="Barwin-like endoglucanases"/>
    <property type="match status" value="1"/>
</dbReference>
<keyword evidence="3" id="KW-1015">Disulfide bond</keyword>
<dbReference type="Proteomes" id="UP000001064">
    <property type="component" value="Unassembled WGS sequence"/>
</dbReference>
<dbReference type="Pfam" id="PF03330">
    <property type="entry name" value="DPBB_1"/>
    <property type="match status" value="1"/>
</dbReference>
<dbReference type="PANTHER" id="PTHR31836">
    <property type="match status" value="1"/>
</dbReference>
<evidence type="ECO:0000256" key="4">
    <source>
        <dbReference type="ARBA" id="ARBA00023180"/>
    </source>
</evidence>
<dbReference type="PROSITE" id="PS50842">
    <property type="entry name" value="EXPANSIN_EG45"/>
    <property type="match status" value="1"/>
</dbReference>
<comment type="similarity">
    <text evidence="1">Belongs to the expansin family. Expansin A subfamily.</text>
</comment>
<accession>F0ZN90</accession>
<name>F0ZN90_DICPU</name>
<dbReference type="VEuPathDB" id="AmoebaDB:DICPUDRAFT_20287"/>
<dbReference type="STRING" id="5786.F0ZN90"/>
<evidence type="ECO:0000256" key="3">
    <source>
        <dbReference type="ARBA" id="ARBA00023157"/>
    </source>
</evidence>
<dbReference type="InterPro" id="IPR036749">
    <property type="entry name" value="Expansin_CBD_sf"/>
</dbReference>
<dbReference type="GeneID" id="10499481"/>
<keyword evidence="4" id="KW-0325">Glycoprotein</keyword>
<feature type="signal peptide" evidence="5">
    <location>
        <begin position="1"/>
        <end position="16"/>
    </location>
</feature>
<feature type="non-terminal residue" evidence="7">
    <location>
        <position position="1"/>
    </location>
</feature>
<dbReference type="CDD" id="cd22271">
    <property type="entry name" value="DPBB_EXP_N-like"/>
    <property type="match status" value="1"/>
</dbReference>
<dbReference type="Gene3D" id="2.40.40.10">
    <property type="entry name" value="RlpA-like domain"/>
    <property type="match status" value="1"/>
</dbReference>
<dbReference type="KEGG" id="dpp:DICPUDRAFT_20287"/>
<dbReference type="SUPFAM" id="SSF49590">
    <property type="entry name" value="PHL pollen allergen"/>
    <property type="match status" value="1"/>
</dbReference>
<dbReference type="Gene3D" id="2.60.40.760">
    <property type="entry name" value="Expansin, cellulose-binding-like domain"/>
    <property type="match status" value="1"/>
</dbReference>
<dbReference type="PANTHER" id="PTHR31836:SF2">
    <property type="entry name" value="EXPANSIN-LIKE PROTEIN 3-RELATED"/>
    <property type="match status" value="1"/>
</dbReference>
<dbReference type="EMBL" id="GL871091">
    <property type="protein sequence ID" value="EGC34608.1"/>
    <property type="molecule type" value="Genomic_DNA"/>
</dbReference>
<evidence type="ECO:0000313" key="8">
    <source>
        <dbReference type="Proteomes" id="UP000001064"/>
    </source>
</evidence>
<protein>
    <recommendedName>
        <fullName evidence="6">Expansin-like EG45 domain-containing protein</fullName>
    </recommendedName>
</protein>
<keyword evidence="2 5" id="KW-0732">Signal</keyword>
<organism evidence="7 8">
    <name type="scientific">Dictyostelium purpureum</name>
    <name type="common">Slime mold</name>
    <dbReference type="NCBI Taxonomy" id="5786"/>
    <lineage>
        <taxon>Eukaryota</taxon>
        <taxon>Amoebozoa</taxon>
        <taxon>Evosea</taxon>
        <taxon>Eumycetozoa</taxon>
        <taxon>Dictyostelia</taxon>
        <taxon>Dictyosteliales</taxon>
        <taxon>Dictyosteliaceae</taxon>
        <taxon>Dictyostelium</taxon>
    </lineage>
</organism>
<dbReference type="InterPro" id="IPR049818">
    <property type="entry name" value="Expansin_EXLX1-like"/>
</dbReference>
<dbReference type="InterPro" id="IPR051477">
    <property type="entry name" value="Expansin_CellWall"/>
</dbReference>
<proteinExistence type="inferred from homology"/>
<dbReference type="OrthoDB" id="406505at2759"/>
<dbReference type="OMA" id="ECKGANL"/>
<evidence type="ECO:0000259" key="6">
    <source>
        <dbReference type="PROSITE" id="PS50842"/>
    </source>
</evidence>
<keyword evidence="8" id="KW-1185">Reference proteome</keyword>
<evidence type="ECO:0000256" key="5">
    <source>
        <dbReference type="SAM" id="SignalP"/>
    </source>
</evidence>
<evidence type="ECO:0000313" key="7">
    <source>
        <dbReference type="EMBL" id="EGC34608.1"/>
    </source>
</evidence>
<reference evidence="8" key="1">
    <citation type="journal article" date="2011" name="Genome Biol.">
        <title>Comparative genomics of the social amoebae Dictyostelium discoideum and Dictyostelium purpureum.</title>
        <authorList>
            <consortium name="US DOE Joint Genome Institute (JGI-PGF)"/>
            <person name="Sucgang R."/>
            <person name="Kuo A."/>
            <person name="Tian X."/>
            <person name="Salerno W."/>
            <person name="Parikh A."/>
            <person name="Feasley C.L."/>
            <person name="Dalin E."/>
            <person name="Tu H."/>
            <person name="Huang E."/>
            <person name="Barry K."/>
            <person name="Lindquist E."/>
            <person name="Shapiro H."/>
            <person name="Bruce D."/>
            <person name="Schmutz J."/>
            <person name="Salamov A."/>
            <person name="Fey P."/>
            <person name="Gaudet P."/>
            <person name="Anjard C."/>
            <person name="Babu M.M."/>
            <person name="Basu S."/>
            <person name="Bushmanova Y."/>
            <person name="van der Wel H."/>
            <person name="Katoh-Kurasawa M."/>
            <person name="Dinh C."/>
            <person name="Coutinho P.M."/>
            <person name="Saito T."/>
            <person name="Elias M."/>
            <person name="Schaap P."/>
            <person name="Kay R.R."/>
            <person name="Henrissat B."/>
            <person name="Eichinger L."/>
            <person name="Rivero F."/>
            <person name="Putnam N.H."/>
            <person name="West C.M."/>
            <person name="Loomis W.F."/>
            <person name="Chisholm R.L."/>
            <person name="Shaulsky G."/>
            <person name="Strassmann J.E."/>
            <person name="Queller D.C."/>
            <person name="Kuspa A."/>
            <person name="Grigoriev I.V."/>
        </authorList>
    </citation>
    <scope>NUCLEOTIDE SEQUENCE [LARGE SCALE GENOMIC DNA]</scope>
    <source>
        <strain evidence="8">QSDP1</strain>
    </source>
</reference>
<dbReference type="SMART" id="SM00837">
    <property type="entry name" value="DPBB_1"/>
    <property type="match status" value="1"/>
</dbReference>
<feature type="chain" id="PRO_5003261845" description="Expansin-like EG45 domain-containing protein" evidence="5">
    <location>
        <begin position="17"/>
        <end position="232"/>
    </location>
</feature>
<dbReference type="AlphaFoldDB" id="F0ZN90"/>
<dbReference type="eggNOG" id="ENOG502S9SU">
    <property type="taxonomic scope" value="Eukaryota"/>
</dbReference>
<dbReference type="RefSeq" id="XP_003288885.1">
    <property type="nucleotide sequence ID" value="XM_003288837.1"/>
</dbReference>
<sequence length="232" mass="25745">IILLLIFTNLFNFNKAQCPFSITPIKGASATFYTTLDNGNCGYERLSGPLGPGNKMIAALGSKLYQNGSQCGQCFKISNSQNVSVVVMATDSCHDAGYCQRDGHFDLSPEAFAILGKTSEGVLEGLTFYKVPCQINGNVKIMMKDGSNPYWTSFFIFNSKVLIKKVSIRMSNSNQFIPLTQTTYNYWPTSITGNNFEVKIESISGEFIYITIPFVESRKVYDTATQFSTYDC</sequence>
<feature type="non-terminal residue" evidence="7">
    <location>
        <position position="232"/>
    </location>
</feature>
<evidence type="ECO:0000256" key="1">
    <source>
        <dbReference type="ARBA" id="ARBA00005392"/>
    </source>
</evidence>
<dbReference type="InterPro" id="IPR036908">
    <property type="entry name" value="RlpA-like_sf"/>
</dbReference>
<dbReference type="InterPro" id="IPR007112">
    <property type="entry name" value="Expansin/allergen_DPBB_dom"/>
</dbReference>
<dbReference type="InParanoid" id="F0ZN90"/>
<evidence type="ECO:0000256" key="2">
    <source>
        <dbReference type="ARBA" id="ARBA00022729"/>
    </source>
</evidence>
<dbReference type="InterPro" id="IPR009009">
    <property type="entry name" value="RlpA-like_DPBB"/>
</dbReference>
<feature type="domain" description="Expansin-like EG45" evidence="6">
    <location>
        <begin position="38"/>
        <end position="138"/>
    </location>
</feature>